<name>A0A4C1ZMX7_EUMVA</name>
<sequence>MIENSNPTTSHGHSDNLVIWAESQKRHLSFMLCINIYKSPFLNAGLKIFGQWLGMGFVAKEQMRESAVGCVLHVNARCRQASNYGSPRIKTRTGRERARRYRANAGGGGRGRAALANPPHRRHARSPVPPPGRDNSGRRPPAHDAGGGASAAAVNQGTGLS</sequence>
<evidence type="ECO:0000313" key="3">
    <source>
        <dbReference type="Proteomes" id="UP000299102"/>
    </source>
</evidence>
<keyword evidence="3" id="KW-1185">Reference proteome</keyword>
<gene>
    <name evidence="2" type="ORF">EVAR_62474_1</name>
</gene>
<protein>
    <submittedName>
        <fullName evidence="2">Uncharacterized protein</fullName>
    </submittedName>
</protein>
<evidence type="ECO:0000313" key="2">
    <source>
        <dbReference type="EMBL" id="GBP87967.1"/>
    </source>
</evidence>
<accession>A0A4C1ZMX7</accession>
<evidence type="ECO:0000256" key="1">
    <source>
        <dbReference type="SAM" id="MobiDB-lite"/>
    </source>
</evidence>
<dbReference type="EMBL" id="BGZK01001898">
    <property type="protein sequence ID" value="GBP87967.1"/>
    <property type="molecule type" value="Genomic_DNA"/>
</dbReference>
<dbReference type="Proteomes" id="UP000299102">
    <property type="component" value="Unassembled WGS sequence"/>
</dbReference>
<organism evidence="2 3">
    <name type="scientific">Eumeta variegata</name>
    <name type="common">Bagworm moth</name>
    <name type="synonym">Eumeta japonica</name>
    <dbReference type="NCBI Taxonomy" id="151549"/>
    <lineage>
        <taxon>Eukaryota</taxon>
        <taxon>Metazoa</taxon>
        <taxon>Ecdysozoa</taxon>
        <taxon>Arthropoda</taxon>
        <taxon>Hexapoda</taxon>
        <taxon>Insecta</taxon>
        <taxon>Pterygota</taxon>
        <taxon>Neoptera</taxon>
        <taxon>Endopterygota</taxon>
        <taxon>Lepidoptera</taxon>
        <taxon>Glossata</taxon>
        <taxon>Ditrysia</taxon>
        <taxon>Tineoidea</taxon>
        <taxon>Psychidae</taxon>
        <taxon>Oiketicinae</taxon>
        <taxon>Eumeta</taxon>
    </lineage>
</organism>
<reference evidence="2 3" key="1">
    <citation type="journal article" date="2019" name="Commun. Biol.">
        <title>The bagworm genome reveals a unique fibroin gene that provides high tensile strength.</title>
        <authorList>
            <person name="Kono N."/>
            <person name="Nakamura H."/>
            <person name="Ohtoshi R."/>
            <person name="Tomita M."/>
            <person name="Numata K."/>
            <person name="Arakawa K."/>
        </authorList>
    </citation>
    <scope>NUCLEOTIDE SEQUENCE [LARGE SCALE GENOMIC DNA]</scope>
</reference>
<comment type="caution">
    <text evidence="2">The sequence shown here is derived from an EMBL/GenBank/DDBJ whole genome shotgun (WGS) entry which is preliminary data.</text>
</comment>
<feature type="compositionally biased region" description="Basic residues" evidence="1">
    <location>
        <begin position="89"/>
        <end position="102"/>
    </location>
</feature>
<dbReference type="AlphaFoldDB" id="A0A4C1ZMX7"/>
<proteinExistence type="predicted"/>
<feature type="region of interest" description="Disordered" evidence="1">
    <location>
        <begin position="83"/>
        <end position="161"/>
    </location>
</feature>